<dbReference type="InterPro" id="IPR036691">
    <property type="entry name" value="Endo/exonu/phosph_ase_sf"/>
</dbReference>
<gene>
    <name evidence="3" type="ORF">KI387_028507</name>
</gene>
<keyword evidence="4" id="KW-1185">Reference proteome</keyword>
<reference evidence="3 4" key="1">
    <citation type="journal article" date="2021" name="Nat. Plants">
        <title>The Taxus genome provides insights into paclitaxel biosynthesis.</title>
        <authorList>
            <person name="Xiong X."/>
            <person name="Gou J."/>
            <person name="Liao Q."/>
            <person name="Li Y."/>
            <person name="Zhou Q."/>
            <person name="Bi G."/>
            <person name="Li C."/>
            <person name="Du R."/>
            <person name="Wang X."/>
            <person name="Sun T."/>
            <person name="Guo L."/>
            <person name="Liang H."/>
            <person name="Lu P."/>
            <person name="Wu Y."/>
            <person name="Zhang Z."/>
            <person name="Ro D.K."/>
            <person name="Shang Y."/>
            <person name="Huang S."/>
            <person name="Yan J."/>
        </authorList>
    </citation>
    <scope>NUCLEOTIDE SEQUENCE [LARGE SCALE GENOMIC DNA]</scope>
    <source>
        <strain evidence="3">Ta-2019</strain>
    </source>
</reference>
<evidence type="ECO:0000313" key="4">
    <source>
        <dbReference type="Proteomes" id="UP000824469"/>
    </source>
</evidence>
<dbReference type="Gene3D" id="3.60.10.10">
    <property type="entry name" value="Endonuclease/exonuclease/phosphatase"/>
    <property type="match status" value="1"/>
</dbReference>
<dbReference type="AlphaFoldDB" id="A0AA38CBI5"/>
<accession>A0AA38CBI5</accession>
<dbReference type="GO" id="GO:0006506">
    <property type="term" value="P:GPI anchor biosynthetic process"/>
    <property type="evidence" value="ECO:0007669"/>
    <property type="project" value="TreeGrafter"/>
</dbReference>
<dbReference type="Proteomes" id="UP000824469">
    <property type="component" value="Unassembled WGS sequence"/>
</dbReference>
<dbReference type="GO" id="GO:0006281">
    <property type="term" value="P:DNA repair"/>
    <property type="evidence" value="ECO:0007669"/>
    <property type="project" value="InterPro"/>
</dbReference>
<dbReference type="SUPFAM" id="SSF56219">
    <property type="entry name" value="DNase I-like"/>
    <property type="match status" value="1"/>
</dbReference>
<dbReference type="GO" id="GO:0016020">
    <property type="term" value="C:membrane"/>
    <property type="evidence" value="ECO:0007669"/>
    <property type="project" value="GOC"/>
</dbReference>
<evidence type="ECO:0000259" key="2">
    <source>
        <dbReference type="Pfam" id="PF03372"/>
    </source>
</evidence>
<feature type="region of interest" description="Disordered" evidence="1">
    <location>
        <begin position="1"/>
        <end position="25"/>
    </location>
</feature>
<feature type="domain" description="Endonuclease/exonuclease/phosphatase" evidence="2">
    <location>
        <begin position="207"/>
        <end position="441"/>
    </location>
</feature>
<feature type="compositionally biased region" description="Basic and acidic residues" evidence="1">
    <location>
        <begin position="12"/>
        <end position="25"/>
    </location>
</feature>
<dbReference type="InterPro" id="IPR020847">
    <property type="entry name" value="AP_endonuclease_F1_BS"/>
</dbReference>
<dbReference type="InterPro" id="IPR051916">
    <property type="entry name" value="GPI-anchor_lipid_remodeler"/>
</dbReference>
<dbReference type="EMBL" id="JAHRHJ020000010">
    <property type="protein sequence ID" value="KAH9296825.1"/>
    <property type="molecule type" value="Genomic_DNA"/>
</dbReference>
<dbReference type="GO" id="GO:0005783">
    <property type="term" value="C:endoplasmic reticulum"/>
    <property type="evidence" value="ECO:0007669"/>
    <property type="project" value="TreeGrafter"/>
</dbReference>
<evidence type="ECO:0000256" key="1">
    <source>
        <dbReference type="SAM" id="MobiDB-lite"/>
    </source>
</evidence>
<dbReference type="PANTHER" id="PTHR14859:SF0">
    <property type="entry name" value="ENDONUCLEASE_EXONUCLEASE_PHOSPHATASE FAMILY PROTEIN, EXPRESSED"/>
    <property type="match status" value="1"/>
</dbReference>
<feature type="compositionally biased region" description="Basic and acidic residues" evidence="1">
    <location>
        <begin position="54"/>
        <end position="76"/>
    </location>
</feature>
<comment type="caution">
    <text evidence="3">The sequence shown here is derived from an EMBL/GenBank/DDBJ whole genome shotgun (WGS) entry which is preliminary data.</text>
</comment>
<dbReference type="InterPro" id="IPR005135">
    <property type="entry name" value="Endo/exonuclease/phosphatase"/>
</dbReference>
<protein>
    <recommendedName>
        <fullName evidence="2">Endonuclease/exonuclease/phosphatase domain-containing protein</fullName>
    </recommendedName>
</protein>
<proteinExistence type="predicted"/>
<dbReference type="PROSITE" id="PS00726">
    <property type="entry name" value="AP_NUCLEASE_F1_1"/>
    <property type="match status" value="1"/>
</dbReference>
<dbReference type="PANTHER" id="PTHR14859">
    <property type="entry name" value="CALCOFLUOR WHITE HYPERSENSITIVE PROTEIN PRECURSOR"/>
    <property type="match status" value="1"/>
</dbReference>
<sequence>MVTMGNKNRKQGTHDEENLRPKTEVKTTTIRLASFNTALFSMAPALPRNIAELSPKKDPLGEREDAQNSVEMDAKGKSVIGSSSSQVLRSILKQFPSSKDTASNSVMYPIKKLKCGEASGSKSRLRVTINLPENEISLSRLRHSMSNISQDPSSSSHGIVRRINSMGNSETHLNADTNVSDFPFPGRHSMSNSREDYVVGSARLYETSNRNRNILDVLKEVDADLVALQEVKAEEEKGMKPLSELAEALGMKYVFAESWAPEYGNAVLSKWPIKRWTVQKIVDDSDFRNVLKVVVDVPLVGELHFHCTQLDHLDEGWRMKQVTTMMSGEDTPHILIGGLNSLDTTDYSEERWLDIVKFNEDKGKPTPKGEVMKLLKAKGYIDAKHYAGDCESVVVVARGQEVQGTCKYGTRVDYILASRNAPYKFVPGSYAVVSSRGTSDHHVVKVDIQLQEPIKPAQKQKTIRIWQPSSRGIWRLH</sequence>
<feature type="region of interest" description="Disordered" evidence="1">
    <location>
        <begin position="52"/>
        <end position="78"/>
    </location>
</feature>
<name>A0AA38CBI5_TAXCH</name>
<dbReference type="FunFam" id="3.60.10.10:FF:000045">
    <property type="entry name" value="Endonuclease/exonuclease/phosphatase family protein"/>
    <property type="match status" value="1"/>
</dbReference>
<dbReference type="Pfam" id="PF03372">
    <property type="entry name" value="Exo_endo_phos"/>
    <property type="match status" value="1"/>
</dbReference>
<organism evidence="3 4">
    <name type="scientific">Taxus chinensis</name>
    <name type="common">Chinese yew</name>
    <name type="synonym">Taxus wallichiana var. chinensis</name>
    <dbReference type="NCBI Taxonomy" id="29808"/>
    <lineage>
        <taxon>Eukaryota</taxon>
        <taxon>Viridiplantae</taxon>
        <taxon>Streptophyta</taxon>
        <taxon>Embryophyta</taxon>
        <taxon>Tracheophyta</taxon>
        <taxon>Spermatophyta</taxon>
        <taxon>Pinopsida</taxon>
        <taxon>Pinidae</taxon>
        <taxon>Conifers II</taxon>
        <taxon>Cupressales</taxon>
        <taxon>Taxaceae</taxon>
        <taxon>Taxus</taxon>
    </lineage>
</organism>
<dbReference type="GO" id="GO:0003677">
    <property type="term" value="F:DNA binding"/>
    <property type="evidence" value="ECO:0007669"/>
    <property type="project" value="InterPro"/>
</dbReference>
<dbReference type="GO" id="GO:0004519">
    <property type="term" value="F:endonuclease activity"/>
    <property type="evidence" value="ECO:0007669"/>
    <property type="project" value="InterPro"/>
</dbReference>
<evidence type="ECO:0000313" key="3">
    <source>
        <dbReference type="EMBL" id="KAH9296825.1"/>
    </source>
</evidence>
<dbReference type="OMA" id="SWRTHYY"/>